<protein>
    <submittedName>
        <fullName evidence="1">Uncharacterized protein</fullName>
    </submittedName>
</protein>
<dbReference type="Proteomes" id="UP000014009">
    <property type="component" value="Unassembled WGS sequence"/>
</dbReference>
<organism evidence="1 2">
    <name type="scientific">Bacillus cereus HuB4-4</name>
    <dbReference type="NCBI Taxonomy" id="1053211"/>
    <lineage>
        <taxon>Bacteria</taxon>
        <taxon>Bacillati</taxon>
        <taxon>Bacillota</taxon>
        <taxon>Bacilli</taxon>
        <taxon>Bacillales</taxon>
        <taxon>Bacillaceae</taxon>
        <taxon>Bacillus</taxon>
        <taxon>Bacillus cereus group</taxon>
    </lineage>
</organism>
<accession>A0A9W5VKC9</accession>
<dbReference type="RefSeq" id="WP_016098888.1">
    <property type="nucleotide sequence ID" value="NZ_KB976537.1"/>
</dbReference>
<evidence type="ECO:0000313" key="2">
    <source>
        <dbReference type="Proteomes" id="UP000014009"/>
    </source>
</evidence>
<dbReference type="AlphaFoldDB" id="A0A9W5VKC9"/>
<evidence type="ECO:0000313" key="1">
    <source>
        <dbReference type="EMBL" id="EOP85984.1"/>
    </source>
</evidence>
<comment type="caution">
    <text evidence="1">The sequence shown here is derived from an EMBL/GenBank/DDBJ whole genome shotgun (WGS) entry which is preliminary data.</text>
</comment>
<reference evidence="1 2" key="1">
    <citation type="submission" date="2012-12" db="EMBL/GenBank/DDBJ databases">
        <title>The Genome Sequence of Bacillus cereus HuB4-4.</title>
        <authorList>
            <consortium name="The Broad Institute Genome Sequencing Platform"/>
            <consortium name="The Broad Institute Genome Sequencing Center for Infectious Disease"/>
            <person name="Feldgarden M."/>
            <person name="Van der Auwera G.A."/>
            <person name="Mahillon J."/>
            <person name="Duprez V."/>
            <person name="Timmery S."/>
            <person name="Mattelet C."/>
            <person name="Dierick K."/>
            <person name="Sun M."/>
            <person name="Yu Z."/>
            <person name="Zhu L."/>
            <person name="Hu X."/>
            <person name="Shank E.B."/>
            <person name="Swiecicka I."/>
            <person name="Hansen B.M."/>
            <person name="Andrup L."/>
            <person name="Walker B."/>
            <person name="Young S.K."/>
            <person name="Zeng Q."/>
            <person name="Gargeya S."/>
            <person name="Fitzgerald M."/>
            <person name="Haas B."/>
            <person name="Abouelleil A."/>
            <person name="Alvarado L."/>
            <person name="Arachchi H.M."/>
            <person name="Berlin A.M."/>
            <person name="Chapman S.B."/>
            <person name="Dewar J."/>
            <person name="Goldberg J."/>
            <person name="Griggs A."/>
            <person name="Gujja S."/>
            <person name="Hansen M."/>
            <person name="Howarth C."/>
            <person name="Imamovic A."/>
            <person name="Larimer J."/>
            <person name="McCowan C."/>
            <person name="Murphy C."/>
            <person name="Neiman D."/>
            <person name="Pearson M."/>
            <person name="Priest M."/>
            <person name="Roberts A."/>
            <person name="Saif S."/>
            <person name="Shea T."/>
            <person name="Sisk P."/>
            <person name="Sykes S."/>
            <person name="Wortman J."/>
            <person name="Nusbaum C."/>
            <person name="Birren B."/>
        </authorList>
    </citation>
    <scope>NUCLEOTIDE SEQUENCE [LARGE SCALE GENOMIC DNA]</scope>
    <source>
        <strain evidence="1 2">HuB4-4</strain>
    </source>
</reference>
<name>A0A9W5VKC9_BACCE</name>
<dbReference type="EMBL" id="AHEF01000074">
    <property type="protein sequence ID" value="EOP85984.1"/>
    <property type="molecule type" value="Genomic_DNA"/>
</dbReference>
<sequence>MNHGNVTQRKIWIGFVMKGICVNADTSTELKLDQEYYLFPAKPNHFYVSRFDNVHANFGCYQVNRFQVIEGWPKEPEIDIPELDREKYYRADLIWRAKGYRDKELKRYVMKPSTTHCYVWHDKERKQFAGCFPLHWFRGFKLMTEQQSFQVVKEQPIALLERSDGQLAFF</sequence>
<gene>
    <name evidence="1" type="ORF">IGM_04359</name>
</gene>
<proteinExistence type="predicted"/>